<feature type="transmembrane region" description="Helical" evidence="1">
    <location>
        <begin position="83"/>
        <end position="101"/>
    </location>
</feature>
<evidence type="ECO:0000313" key="3">
    <source>
        <dbReference type="Proteomes" id="UP001163882"/>
    </source>
</evidence>
<dbReference type="InterPro" id="IPR005265">
    <property type="entry name" value="HemJ-like"/>
</dbReference>
<sequence>MTTFLKFVHIATISVWAAGLVCLPFLFAQRKDVAHPDALNRLHAMVRFFYVVILSPAAFVAVGSGTGLIFLRSTFEPWFALKLALVGMMVMIHILSGLLILKLFDESARYSTLRFVIVTGGTLTVVSAILGVVSAKPIIDVSRLTPDWLAPGQLSEVVGNMMGWDFQ</sequence>
<keyword evidence="1" id="KW-0472">Membrane</keyword>
<gene>
    <name evidence="2" type="ORF">OF122_09100</name>
</gene>
<keyword evidence="1" id="KW-1133">Transmembrane helix</keyword>
<feature type="transmembrane region" description="Helical" evidence="1">
    <location>
        <begin position="48"/>
        <end position="71"/>
    </location>
</feature>
<dbReference type="EMBL" id="CP107716">
    <property type="protein sequence ID" value="UYQ73896.1"/>
    <property type="molecule type" value="Genomic_DNA"/>
</dbReference>
<name>A0ABY6ITD2_9HYPH</name>
<dbReference type="Pfam" id="PF03653">
    <property type="entry name" value="UPF0093"/>
    <property type="match status" value="1"/>
</dbReference>
<dbReference type="Proteomes" id="UP001163882">
    <property type="component" value="Chromosome"/>
</dbReference>
<keyword evidence="3" id="KW-1185">Reference proteome</keyword>
<proteinExistence type="predicted"/>
<organism evidence="2 3">
    <name type="scientific">Pelagibacterium flavum</name>
    <dbReference type="NCBI Taxonomy" id="2984530"/>
    <lineage>
        <taxon>Bacteria</taxon>
        <taxon>Pseudomonadati</taxon>
        <taxon>Pseudomonadota</taxon>
        <taxon>Alphaproteobacteria</taxon>
        <taxon>Hyphomicrobiales</taxon>
        <taxon>Devosiaceae</taxon>
        <taxon>Pelagibacterium</taxon>
    </lineage>
</organism>
<evidence type="ECO:0000256" key="1">
    <source>
        <dbReference type="SAM" id="Phobius"/>
    </source>
</evidence>
<dbReference type="RefSeq" id="WP_264227453.1">
    <property type="nucleotide sequence ID" value="NZ_CP107716.1"/>
</dbReference>
<feature type="transmembrane region" description="Helical" evidence="1">
    <location>
        <begin position="7"/>
        <end position="28"/>
    </location>
</feature>
<evidence type="ECO:0000313" key="2">
    <source>
        <dbReference type="EMBL" id="UYQ73896.1"/>
    </source>
</evidence>
<protein>
    <submittedName>
        <fullName evidence="2">CopD family protein</fullName>
    </submittedName>
</protein>
<reference evidence="2" key="1">
    <citation type="submission" date="2022-10" db="EMBL/GenBank/DDBJ databases">
        <title>YIM 151497 complete genome.</title>
        <authorList>
            <person name="Chen X."/>
        </authorList>
    </citation>
    <scope>NUCLEOTIDE SEQUENCE</scope>
    <source>
        <strain evidence="2">YIM 151497</strain>
    </source>
</reference>
<accession>A0ABY6ITD2</accession>
<keyword evidence="1" id="KW-0812">Transmembrane</keyword>
<feature type="transmembrane region" description="Helical" evidence="1">
    <location>
        <begin position="113"/>
        <end position="133"/>
    </location>
</feature>